<feature type="region of interest" description="Disordered" evidence="1">
    <location>
        <begin position="105"/>
        <end position="130"/>
    </location>
</feature>
<sequence>MTHQLIDAATMLAEGGTVAVIARRQRKAQEVAAELVKLCPQDGLKRIHTNGNEHYRFPNGARVLLGSGKGIWLRGVTLDFLIIDVAAQDDPDHWRPCFAGREPRIKIYRGPRERTQHGNTSAQRERAPQA</sequence>
<proteinExistence type="predicted"/>
<protein>
    <submittedName>
        <fullName evidence="2">Uncharacterized protein</fullName>
    </submittedName>
</protein>
<evidence type="ECO:0000313" key="3">
    <source>
        <dbReference type="Proteomes" id="UP000285768"/>
    </source>
</evidence>
<name>A0ABX5QEH9_9MICO</name>
<feature type="compositionally biased region" description="Basic and acidic residues" evidence="1">
    <location>
        <begin position="105"/>
        <end position="116"/>
    </location>
</feature>
<keyword evidence="3" id="KW-1185">Reference proteome</keyword>
<dbReference type="Proteomes" id="UP000285768">
    <property type="component" value="Chromosome"/>
</dbReference>
<reference evidence="2 3" key="1">
    <citation type="submission" date="2019-01" db="EMBL/GenBank/DDBJ databases">
        <title>Leucobacter muris sp. nov. isolated from the nose of a laboratory mouse.</title>
        <authorList>
            <person name="Benga L."/>
            <person name="Sproeer C."/>
            <person name="Schumann P."/>
            <person name="Verbarg S."/>
            <person name="Bunk B."/>
            <person name="Engelhardt E."/>
            <person name="Benten P.M."/>
            <person name="Sager M."/>
        </authorList>
    </citation>
    <scope>NUCLEOTIDE SEQUENCE [LARGE SCALE GENOMIC DNA]</scope>
    <source>
        <strain evidence="2 3">DSM 101948</strain>
    </source>
</reference>
<dbReference type="EMBL" id="CP035037">
    <property type="protein sequence ID" value="QAB17472.1"/>
    <property type="molecule type" value="Genomic_DNA"/>
</dbReference>
<gene>
    <name evidence="2" type="ORF">Leucomu_05650</name>
</gene>
<evidence type="ECO:0000313" key="2">
    <source>
        <dbReference type="EMBL" id="QAB17472.1"/>
    </source>
</evidence>
<organism evidence="2 3">
    <name type="scientific">Leucobacter muris</name>
    <dbReference type="NCBI Taxonomy" id="1935379"/>
    <lineage>
        <taxon>Bacteria</taxon>
        <taxon>Bacillati</taxon>
        <taxon>Actinomycetota</taxon>
        <taxon>Actinomycetes</taxon>
        <taxon>Micrococcales</taxon>
        <taxon>Microbacteriaceae</taxon>
        <taxon>Leucobacter</taxon>
    </lineage>
</organism>
<evidence type="ECO:0000256" key="1">
    <source>
        <dbReference type="SAM" id="MobiDB-lite"/>
    </source>
</evidence>
<dbReference type="RefSeq" id="WP_128386604.1">
    <property type="nucleotide sequence ID" value="NZ_CP035037.1"/>
</dbReference>
<accession>A0ABX5QEH9</accession>